<dbReference type="PANTHER" id="PTHR12126:SF16">
    <property type="entry name" value="MIOREX COMPLEX COMPONENT 2"/>
    <property type="match status" value="1"/>
</dbReference>
<dbReference type="Gene3D" id="3.40.50.720">
    <property type="entry name" value="NAD(P)-binding Rossmann-like Domain"/>
    <property type="match status" value="1"/>
</dbReference>
<dbReference type="GO" id="GO:0005739">
    <property type="term" value="C:mitochondrion"/>
    <property type="evidence" value="ECO:0007669"/>
    <property type="project" value="TreeGrafter"/>
</dbReference>
<dbReference type="InterPro" id="IPR036291">
    <property type="entry name" value="NAD(P)-bd_dom_sf"/>
</dbReference>
<keyword evidence="1" id="KW-0732">Signal</keyword>
<evidence type="ECO:0000256" key="1">
    <source>
        <dbReference type="SAM" id="SignalP"/>
    </source>
</evidence>
<dbReference type="InterPro" id="IPR051207">
    <property type="entry name" value="ComplexI_NDUFA9_subunit"/>
</dbReference>
<protein>
    <recommendedName>
        <fullName evidence="2">NAD(P)-binding domain-containing protein</fullName>
    </recommendedName>
</protein>
<feature type="domain" description="NAD(P)-binding" evidence="2">
    <location>
        <begin position="63"/>
        <end position="244"/>
    </location>
</feature>
<dbReference type="EMBL" id="HBKO01036929">
    <property type="protein sequence ID" value="CAE2262568.1"/>
    <property type="molecule type" value="Transcribed_RNA"/>
</dbReference>
<gene>
    <name evidence="3" type="ORF">CPOL0286_LOCUS16890</name>
</gene>
<proteinExistence type="predicted"/>
<sequence>VRPPATTDMLRIVLTLALLGPAAALRMAEALDRRRVLSLAPAAALFTRVPQAHADAGKVVVVGGAGYVGAYIDQILLKEGYSVVSVARSSPADQAEKVKKIVGAPLAVDYQSLDASKDDLSAIFKGASAVISCVGVAPGGANQLDGNGAVNAKIADAAKAAGVERFVYLGVASELAKGPAKFLFGDYIKGKAQAEAAVAKDYGGTALVIKPGIIAGAPPGEIRPPGPPGMTAASPEAVARAAVAGALGKKSGVIDGNDAINVF</sequence>
<feature type="non-terminal residue" evidence="3">
    <location>
        <position position="1"/>
    </location>
</feature>
<dbReference type="AlphaFoldDB" id="A0A7S4JG22"/>
<dbReference type="SUPFAM" id="SSF51735">
    <property type="entry name" value="NAD(P)-binding Rossmann-fold domains"/>
    <property type="match status" value="1"/>
</dbReference>
<evidence type="ECO:0000259" key="2">
    <source>
        <dbReference type="Pfam" id="PF13460"/>
    </source>
</evidence>
<evidence type="ECO:0000313" key="3">
    <source>
        <dbReference type="EMBL" id="CAE2262568.1"/>
    </source>
</evidence>
<dbReference type="Pfam" id="PF13460">
    <property type="entry name" value="NAD_binding_10"/>
    <property type="match status" value="1"/>
</dbReference>
<name>A0A7S4JG22_9EUKA</name>
<accession>A0A7S4JG22</accession>
<feature type="chain" id="PRO_5031161192" description="NAD(P)-binding domain-containing protein" evidence="1">
    <location>
        <begin position="25"/>
        <end position="263"/>
    </location>
</feature>
<reference evidence="3" key="1">
    <citation type="submission" date="2021-01" db="EMBL/GenBank/DDBJ databases">
        <authorList>
            <person name="Corre E."/>
            <person name="Pelletier E."/>
            <person name="Niang G."/>
            <person name="Scheremetjew M."/>
            <person name="Finn R."/>
            <person name="Kale V."/>
            <person name="Holt S."/>
            <person name="Cochrane G."/>
            <person name="Meng A."/>
            <person name="Brown T."/>
            <person name="Cohen L."/>
        </authorList>
    </citation>
    <scope>NUCLEOTIDE SEQUENCE</scope>
    <source>
        <strain evidence="3">UIO037</strain>
    </source>
</reference>
<dbReference type="PANTHER" id="PTHR12126">
    <property type="entry name" value="NADH-UBIQUINONE OXIDOREDUCTASE 39 KDA SUBUNIT-RELATED"/>
    <property type="match status" value="1"/>
</dbReference>
<feature type="signal peptide" evidence="1">
    <location>
        <begin position="1"/>
        <end position="24"/>
    </location>
</feature>
<organism evidence="3">
    <name type="scientific">Prymnesium polylepis</name>
    <dbReference type="NCBI Taxonomy" id="72548"/>
    <lineage>
        <taxon>Eukaryota</taxon>
        <taxon>Haptista</taxon>
        <taxon>Haptophyta</taxon>
        <taxon>Prymnesiophyceae</taxon>
        <taxon>Prymnesiales</taxon>
        <taxon>Prymnesiaceae</taxon>
        <taxon>Prymnesium</taxon>
    </lineage>
</organism>
<dbReference type="GO" id="GO:0044877">
    <property type="term" value="F:protein-containing complex binding"/>
    <property type="evidence" value="ECO:0007669"/>
    <property type="project" value="TreeGrafter"/>
</dbReference>
<dbReference type="InterPro" id="IPR016040">
    <property type="entry name" value="NAD(P)-bd_dom"/>
</dbReference>